<gene>
    <name evidence="2" type="ORF">BCR42DRAFT_425477</name>
</gene>
<evidence type="ECO:0000256" key="1">
    <source>
        <dbReference type="SAM" id="Phobius"/>
    </source>
</evidence>
<keyword evidence="1" id="KW-0472">Membrane</keyword>
<dbReference type="Proteomes" id="UP000193560">
    <property type="component" value="Unassembled WGS sequence"/>
</dbReference>
<evidence type="ECO:0000313" key="3">
    <source>
        <dbReference type="Proteomes" id="UP000193560"/>
    </source>
</evidence>
<dbReference type="EMBL" id="MCGE01000032">
    <property type="protein sequence ID" value="ORZ08220.1"/>
    <property type="molecule type" value="Genomic_DNA"/>
</dbReference>
<evidence type="ECO:0000313" key="2">
    <source>
        <dbReference type="EMBL" id="ORZ08220.1"/>
    </source>
</evidence>
<reference evidence="2 3" key="1">
    <citation type="submission" date="2016-07" db="EMBL/GenBank/DDBJ databases">
        <title>Pervasive Adenine N6-methylation of Active Genes in Fungi.</title>
        <authorList>
            <consortium name="DOE Joint Genome Institute"/>
            <person name="Mondo S.J."/>
            <person name="Dannebaum R.O."/>
            <person name="Kuo R.C."/>
            <person name="Labutti K."/>
            <person name="Haridas S."/>
            <person name="Kuo A."/>
            <person name="Salamov A."/>
            <person name="Ahrendt S.R."/>
            <person name="Lipzen A."/>
            <person name="Sullivan W."/>
            <person name="Andreopoulos W.B."/>
            <person name="Clum A."/>
            <person name="Lindquist E."/>
            <person name="Daum C."/>
            <person name="Ramamoorthy G.K."/>
            <person name="Gryganskyi A."/>
            <person name="Culley D."/>
            <person name="Magnuson J.K."/>
            <person name="James T.Y."/>
            <person name="O'Malley M.A."/>
            <person name="Stajich J.E."/>
            <person name="Spatafora J.W."/>
            <person name="Visel A."/>
            <person name="Grigoriev I.V."/>
        </authorList>
    </citation>
    <scope>NUCLEOTIDE SEQUENCE [LARGE SCALE GENOMIC DNA]</scope>
    <source>
        <strain evidence="2 3">NRRL 1336</strain>
    </source>
</reference>
<name>A0A1X2I387_9FUNG</name>
<feature type="transmembrane region" description="Helical" evidence="1">
    <location>
        <begin position="14"/>
        <end position="40"/>
    </location>
</feature>
<proteinExistence type="predicted"/>
<accession>A0A1X2I387</accession>
<comment type="caution">
    <text evidence="2">The sequence shown here is derived from an EMBL/GenBank/DDBJ whole genome shotgun (WGS) entry which is preliminary data.</text>
</comment>
<sequence>MLILNIKSKKIRRLAVVISIILVIILITPTLMLLPLELVLNAAIKKIQRR</sequence>
<dbReference type="AlphaFoldDB" id="A0A1X2I387"/>
<organism evidence="2 3">
    <name type="scientific">Absidia repens</name>
    <dbReference type="NCBI Taxonomy" id="90262"/>
    <lineage>
        <taxon>Eukaryota</taxon>
        <taxon>Fungi</taxon>
        <taxon>Fungi incertae sedis</taxon>
        <taxon>Mucoromycota</taxon>
        <taxon>Mucoromycotina</taxon>
        <taxon>Mucoromycetes</taxon>
        <taxon>Mucorales</taxon>
        <taxon>Cunninghamellaceae</taxon>
        <taxon>Absidia</taxon>
    </lineage>
</organism>
<protein>
    <submittedName>
        <fullName evidence="2">Uncharacterized protein</fullName>
    </submittedName>
</protein>
<keyword evidence="1" id="KW-1133">Transmembrane helix</keyword>
<keyword evidence="1" id="KW-0812">Transmembrane</keyword>
<keyword evidence="3" id="KW-1185">Reference proteome</keyword>